<dbReference type="Proteomes" id="UP000016931">
    <property type="component" value="Unassembled WGS sequence"/>
</dbReference>
<dbReference type="OrthoDB" id="1933717at2759"/>
<gene>
    <name evidence="1" type="ORF">SEPMUDRAFT_120263</name>
</gene>
<organism evidence="1 2">
    <name type="scientific">Sphaerulina musiva (strain SO2202)</name>
    <name type="common">Poplar stem canker fungus</name>
    <name type="synonym">Septoria musiva</name>
    <dbReference type="NCBI Taxonomy" id="692275"/>
    <lineage>
        <taxon>Eukaryota</taxon>
        <taxon>Fungi</taxon>
        <taxon>Dikarya</taxon>
        <taxon>Ascomycota</taxon>
        <taxon>Pezizomycotina</taxon>
        <taxon>Dothideomycetes</taxon>
        <taxon>Dothideomycetidae</taxon>
        <taxon>Mycosphaerellales</taxon>
        <taxon>Mycosphaerellaceae</taxon>
        <taxon>Sphaerulina</taxon>
    </lineage>
</organism>
<dbReference type="RefSeq" id="XP_016757529.1">
    <property type="nucleotide sequence ID" value="XM_016901585.1"/>
</dbReference>
<proteinExistence type="predicted"/>
<name>N1QFV3_SPHMS</name>
<evidence type="ECO:0008006" key="3">
    <source>
        <dbReference type="Google" id="ProtNLM"/>
    </source>
</evidence>
<dbReference type="EMBL" id="KB456269">
    <property type="protein sequence ID" value="EMF09408.1"/>
    <property type="molecule type" value="Genomic_DNA"/>
</dbReference>
<dbReference type="AlphaFoldDB" id="N1QFV3"/>
<reference evidence="1 2" key="1">
    <citation type="journal article" date="2012" name="PLoS Pathog.">
        <title>Diverse lifestyles and strategies of plant pathogenesis encoded in the genomes of eighteen Dothideomycetes fungi.</title>
        <authorList>
            <person name="Ohm R.A."/>
            <person name="Feau N."/>
            <person name="Henrissat B."/>
            <person name="Schoch C.L."/>
            <person name="Horwitz B.A."/>
            <person name="Barry K.W."/>
            <person name="Condon B.J."/>
            <person name="Copeland A.C."/>
            <person name="Dhillon B."/>
            <person name="Glaser F."/>
            <person name="Hesse C.N."/>
            <person name="Kosti I."/>
            <person name="LaButti K."/>
            <person name="Lindquist E.A."/>
            <person name="Lucas S."/>
            <person name="Salamov A.A."/>
            <person name="Bradshaw R.E."/>
            <person name="Ciuffetti L."/>
            <person name="Hamelin R.C."/>
            <person name="Kema G.H.J."/>
            <person name="Lawrence C."/>
            <person name="Scott J.A."/>
            <person name="Spatafora J.W."/>
            <person name="Turgeon B.G."/>
            <person name="de Wit P.J.G.M."/>
            <person name="Zhong S."/>
            <person name="Goodwin S.B."/>
            <person name="Grigoriev I.V."/>
        </authorList>
    </citation>
    <scope>NUCLEOTIDE SEQUENCE [LARGE SCALE GENOMIC DNA]</scope>
    <source>
        <strain evidence="1 2">SO2202</strain>
    </source>
</reference>
<dbReference type="GeneID" id="27898722"/>
<sequence>MTDVVLMIERNTGVVKALYESDTTLLRGLNPEAKERDDLHMVMHECHCVLEEDPVKFREVRPDFLATGLAVIGVERPETMGALDPSVGGELIKAVVQANQDVDSVQPTSVDSARWQRPMFSIAGGGLSESPVERASFVELMLRATVCLLLFLLSSLHPLLPILSTAHYHNAGNTFTPHLTALVPAHNMGHVHSTEEIAAATVPRRDDELPKASDVSKENDELLSRMSQQLRQFHASCRTSRSNLMSSVARSSPAFNHSAVQNPPPATVVASPPPASFESLRPASFVAPPPQTHARPLLAVIQQPVPPHYPGSKFVKFMRLRPNIRIHTTASIEVFNRVPESYRTGQHIAEWILQKLDMKTLLLAQRVCTTFRGLVRYQIRLQRQLWFIDTNGATRADLLEDPDYVDPLIGRLRQDLDLFFDYDPRRPRQKILYMPVPPQAKFDHSPVSNWRKMLVMRTAKRYLRWEIVIPGVAIIDLGKMERAPTFGLVTAVIINAMHYGGRGIAMIIERDRLGRMLGR</sequence>
<dbReference type="HOGENOM" id="CLU_524933_0_0_1"/>
<keyword evidence="2" id="KW-1185">Reference proteome</keyword>
<protein>
    <recommendedName>
        <fullName evidence="3">F-box domain-containing protein</fullName>
    </recommendedName>
</protein>
<accession>N1QFV3</accession>
<dbReference type="STRING" id="692275.N1QFV3"/>
<evidence type="ECO:0000313" key="2">
    <source>
        <dbReference type="Proteomes" id="UP000016931"/>
    </source>
</evidence>
<evidence type="ECO:0000313" key="1">
    <source>
        <dbReference type="EMBL" id="EMF09408.1"/>
    </source>
</evidence>